<dbReference type="InterPro" id="IPR044946">
    <property type="entry name" value="Restrct_endonuc_typeI_TRD_sf"/>
</dbReference>
<comment type="similarity">
    <text evidence="1">Belongs to the type-I restriction system S methylase family.</text>
</comment>
<dbReference type="InterPro" id="IPR000055">
    <property type="entry name" value="Restrct_endonuc_typeI_TRD"/>
</dbReference>
<sequence>MSELGGYKNTEFGLIPDSWEIKKFKDLVEYSKLGTNDTSNSEEGLPLVKMGNLTFGGFNFKKVEYINAPEKDYNEFLLKKGDFLFNTRNTPQLVGKCAVWNKQLKNAIYNNNIMKVVFDKETIPDYISYQFNNGVLQKKIRGLATGTTSVAAIYWKDLSVVKVPLPSVREQQKIVTILTSVEKTIEKTEAIIEQTEKVKKGLMQQLLTKGIGHMKFKKTDMGEIPEKWEVITLNDVVLSLDAGVSVNSENRNKETNEKGILKTSAVTNRVFNPNEHKTILPNEIDRAKTTPKKGHIIISRMNTKELVGASSYVESDYDDLFLPDRLWQANLDNSKVSSVWLSFVLTSSEMRNRISEIATGTSGSMKNISKQAFLNLKIALPTKNEQEKIADILDSIDQKQLAEKAKILKLLNLKKSLMQSLLTGKIRVKVDEAEVTKV</sequence>
<reference evidence="5 6" key="1">
    <citation type="submission" date="2017-09" db="EMBL/GenBank/DDBJ databases">
        <title>Large-scale bioinformatics analysis of Bacillus genomes uncovers conserved roles of natural products in bacterial physiology.</title>
        <authorList>
            <consortium name="Agbiome Team Llc"/>
            <person name="Bleich R.M."/>
            <person name="Grubbs K.J."/>
            <person name="Santa Maria K.C."/>
            <person name="Allen S.E."/>
            <person name="Farag S."/>
            <person name="Shank E.A."/>
            <person name="Bowers A."/>
        </authorList>
    </citation>
    <scope>NUCLEOTIDE SEQUENCE [LARGE SCALE GENOMIC DNA]</scope>
    <source>
        <strain evidence="5 6">AFS004017</strain>
    </source>
</reference>
<dbReference type="RefSeq" id="WP_098095502.1">
    <property type="nucleotide sequence ID" value="NZ_NUEL01000027.1"/>
</dbReference>
<dbReference type="Gene3D" id="3.90.220.20">
    <property type="entry name" value="DNA methylase specificity domains"/>
    <property type="match status" value="2"/>
</dbReference>
<feature type="domain" description="Type I restriction modification DNA specificity" evidence="4">
    <location>
        <begin position="16"/>
        <end position="195"/>
    </location>
</feature>
<name>A0A2A7VXE6_9BACI</name>
<dbReference type="SUPFAM" id="SSF116734">
    <property type="entry name" value="DNA methylase specificity domain"/>
    <property type="match status" value="2"/>
</dbReference>
<dbReference type="PANTHER" id="PTHR30408:SF12">
    <property type="entry name" value="TYPE I RESTRICTION ENZYME MJAVIII SPECIFICITY SUBUNIT"/>
    <property type="match status" value="1"/>
</dbReference>
<evidence type="ECO:0000256" key="1">
    <source>
        <dbReference type="ARBA" id="ARBA00010923"/>
    </source>
</evidence>
<dbReference type="GO" id="GO:0009307">
    <property type="term" value="P:DNA restriction-modification system"/>
    <property type="evidence" value="ECO:0007669"/>
    <property type="project" value="UniProtKB-KW"/>
</dbReference>
<feature type="domain" description="Type I restriction modification DNA specificity" evidence="4">
    <location>
        <begin position="225"/>
        <end position="408"/>
    </location>
</feature>
<evidence type="ECO:0000313" key="6">
    <source>
        <dbReference type="Proteomes" id="UP000220045"/>
    </source>
</evidence>
<gene>
    <name evidence="5" type="ORF">CN684_17755</name>
</gene>
<dbReference type="GO" id="GO:0004519">
    <property type="term" value="F:endonuclease activity"/>
    <property type="evidence" value="ECO:0007669"/>
    <property type="project" value="UniProtKB-KW"/>
</dbReference>
<dbReference type="EMBL" id="NUEL01000027">
    <property type="protein sequence ID" value="PEJ06809.1"/>
    <property type="molecule type" value="Genomic_DNA"/>
</dbReference>
<evidence type="ECO:0000259" key="4">
    <source>
        <dbReference type="Pfam" id="PF01420"/>
    </source>
</evidence>
<dbReference type="AlphaFoldDB" id="A0A2A7VXE6"/>
<keyword evidence="5" id="KW-0540">Nuclease</keyword>
<keyword evidence="3" id="KW-0238">DNA-binding</keyword>
<protein>
    <submittedName>
        <fullName evidence="5">Restriction endonuclease subunit S</fullName>
    </submittedName>
</protein>
<evidence type="ECO:0000313" key="5">
    <source>
        <dbReference type="EMBL" id="PEJ06809.1"/>
    </source>
</evidence>
<dbReference type="Proteomes" id="UP000220045">
    <property type="component" value="Unassembled WGS sequence"/>
</dbReference>
<dbReference type="GO" id="GO:0003677">
    <property type="term" value="F:DNA binding"/>
    <property type="evidence" value="ECO:0007669"/>
    <property type="project" value="UniProtKB-KW"/>
</dbReference>
<comment type="caution">
    <text evidence="5">The sequence shown here is derived from an EMBL/GenBank/DDBJ whole genome shotgun (WGS) entry which is preliminary data.</text>
</comment>
<organism evidence="5 6">
    <name type="scientific">Bacillus wiedmannii</name>
    <dbReference type="NCBI Taxonomy" id="1890302"/>
    <lineage>
        <taxon>Bacteria</taxon>
        <taxon>Bacillati</taxon>
        <taxon>Bacillota</taxon>
        <taxon>Bacilli</taxon>
        <taxon>Bacillales</taxon>
        <taxon>Bacillaceae</taxon>
        <taxon>Bacillus</taxon>
        <taxon>Bacillus cereus group</taxon>
    </lineage>
</organism>
<dbReference type="InterPro" id="IPR052021">
    <property type="entry name" value="Type-I_RS_S_subunit"/>
</dbReference>
<dbReference type="PANTHER" id="PTHR30408">
    <property type="entry name" value="TYPE-1 RESTRICTION ENZYME ECOKI SPECIFICITY PROTEIN"/>
    <property type="match status" value="1"/>
</dbReference>
<dbReference type="Pfam" id="PF01420">
    <property type="entry name" value="Methylase_S"/>
    <property type="match status" value="2"/>
</dbReference>
<keyword evidence="2" id="KW-0680">Restriction system</keyword>
<evidence type="ECO:0000256" key="3">
    <source>
        <dbReference type="ARBA" id="ARBA00023125"/>
    </source>
</evidence>
<evidence type="ECO:0000256" key="2">
    <source>
        <dbReference type="ARBA" id="ARBA00022747"/>
    </source>
</evidence>
<keyword evidence="5" id="KW-0378">Hydrolase</keyword>
<proteinExistence type="inferred from homology"/>
<dbReference type="Gene3D" id="1.10.287.1120">
    <property type="entry name" value="Bipartite methylase S protein"/>
    <property type="match status" value="1"/>
</dbReference>
<keyword evidence="5" id="KW-0255">Endonuclease</keyword>
<accession>A0A2A7VXE6</accession>